<gene>
    <name evidence="4" type="primary">hadA</name>
    <name evidence="4" type="ORF">E6Q54_15005</name>
    <name evidence="3" type="ORF">WR43_01610</name>
</gene>
<protein>
    <recommendedName>
        <fullName evidence="1">UPF0336 protein E6Q54_15005</fullName>
    </recommendedName>
</protein>
<evidence type="ECO:0000313" key="4">
    <source>
        <dbReference type="EMBL" id="TXI54354.1"/>
    </source>
</evidence>
<dbReference type="HAMAP" id="MF_00799">
    <property type="entry name" value="UPF0336"/>
    <property type="match status" value="1"/>
</dbReference>
<comment type="similarity">
    <text evidence="1">Belongs to the UPF0336 family.</text>
</comment>
<feature type="domain" description="FAS1-like dehydratase" evidence="2">
    <location>
        <begin position="8"/>
        <end position="136"/>
    </location>
</feature>
<dbReference type="Proteomes" id="UP000321797">
    <property type="component" value="Unassembled WGS sequence"/>
</dbReference>
<dbReference type="EMBL" id="LASW01000003">
    <property type="protein sequence ID" value="KKC01191.1"/>
    <property type="molecule type" value="Genomic_DNA"/>
</dbReference>
<organism evidence="3 5">
    <name type="scientific">Mycolicibacter arupensis</name>
    <dbReference type="NCBI Taxonomy" id="342002"/>
    <lineage>
        <taxon>Bacteria</taxon>
        <taxon>Bacillati</taxon>
        <taxon>Actinomycetota</taxon>
        <taxon>Actinomycetes</taxon>
        <taxon>Mycobacteriales</taxon>
        <taxon>Mycobacteriaceae</taxon>
        <taxon>Mycolicibacter</taxon>
    </lineage>
</organism>
<evidence type="ECO:0000313" key="3">
    <source>
        <dbReference type="EMBL" id="KKC01191.1"/>
    </source>
</evidence>
<reference evidence="3" key="2">
    <citation type="submission" date="2015-04" db="EMBL/GenBank/DDBJ databases">
        <title>Genome sequence of Mycobacterium arupense strain GUC1.</title>
        <authorList>
            <person name="Greninger A.L."/>
            <person name="Cunningham G."/>
            <person name="Chiu C.Y."/>
            <person name="Miller S."/>
        </authorList>
    </citation>
    <scope>NUCLEOTIDE SEQUENCE</scope>
    <source>
        <strain evidence="3">GUC1</strain>
    </source>
</reference>
<dbReference type="STRING" id="342002.BST15_03130"/>
<evidence type="ECO:0000256" key="1">
    <source>
        <dbReference type="HAMAP-Rule" id="MF_00799"/>
    </source>
</evidence>
<dbReference type="CDD" id="cd03441">
    <property type="entry name" value="R_hydratase_like"/>
    <property type="match status" value="1"/>
</dbReference>
<dbReference type="Proteomes" id="UP000034416">
    <property type="component" value="Unassembled WGS sequence"/>
</dbReference>
<sequence length="158" mass="17355">MSLADRLAGKHYRYPDHYEVEREKIREYANAVKAVDPASHDLRAAAGLGYDGLVAPLTYISVFGHMAISGFFEYCGVEVSDAQIVQVDQKLEFLQPIKEGDRLYCDVSVESIRRAHGTDIIMTKQVVTNHAGDIVQKTYTTLAGRAGDGDKGFTDGVA</sequence>
<reference evidence="5" key="1">
    <citation type="submission" date="2015-04" db="EMBL/GenBank/DDBJ databases">
        <title>Genome sequence of Mycobacterium arupense GUC1.</title>
        <authorList>
            <person name="Greninger A.L."/>
            <person name="Cunningham G."/>
            <person name="Chiu C.Y."/>
            <person name="Miller S."/>
        </authorList>
    </citation>
    <scope>NUCLEOTIDE SEQUENCE [LARGE SCALE GENOMIC DNA]</scope>
    <source>
        <strain evidence="5">GUC1</strain>
    </source>
</reference>
<evidence type="ECO:0000259" key="2">
    <source>
        <dbReference type="Pfam" id="PF13452"/>
    </source>
</evidence>
<dbReference type="Pfam" id="PF13452">
    <property type="entry name" value="FAS1_DH_region"/>
    <property type="match status" value="1"/>
</dbReference>
<name>A0A0F5N2H3_9MYCO</name>
<dbReference type="SUPFAM" id="SSF54637">
    <property type="entry name" value="Thioesterase/thiol ester dehydrase-isomerase"/>
    <property type="match status" value="1"/>
</dbReference>
<dbReference type="NCBIfam" id="NF010245">
    <property type="entry name" value="PRK13692.1"/>
    <property type="match status" value="1"/>
</dbReference>
<dbReference type="GO" id="GO:0019171">
    <property type="term" value="F:(3R)-hydroxyacyl-[acyl-carrier-protein] dehydratase activity"/>
    <property type="evidence" value="ECO:0007669"/>
    <property type="project" value="TreeGrafter"/>
</dbReference>
<proteinExistence type="inferred from homology"/>
<dbReference type="InterPro" id="IPR054849">
    <property type="entry name" value="UPF0336_fam"/>
</dbReference>
<dbReference type="InterPro" id="IPR039569">
    <property type="entry name" value="FAS1-like_DH_region"/>
</dbReference>
<accession>A0A0F5N2H3</accession>
<reference evidence="4 6" key="3">
    <citation type="submission" date="2018-09" db="EMBL/GenBank/DDBJ databases">
        <title>Metagenome Assembled Genomes from an Advanced Water Purification Facility.</title>
        <authorList>
            <person name="Stamps B.W."/>
            <person name="Spear J.R."/>
        </authorList>
    </citation>
    <scope>NUCLEOTIDE SEQUENCE [LARGE SCALE GENOMIC DNA]</scope>
    <source>
        <strain evidence="4">Bin_29_2</strain>
    </source>
</reference>
<dbReference type="PATRIC" id="fig|342002.3.peg.558"/>
<dbReference type="NCBIfam" id="NF040624">
    <property type="entry name" value="HadA"/>
    <property type="match status" value="1"/>
</dbReference>
<evidence type="ECO:0000313" key="5">
    <source>
        <dbReference type="Proteomes" id="UP000034416"/>
    </source>
</evidence>
<dbReference type="OrthoDB" id="5415111at2"/>
<dbReference type="RefSeq" id="WP_046187863.1">
    <property type="nucleotide sequence ID" value="NZ_JACKUJ010000044.1"/>
</dbReference>
<dbReference type="GO" id="GO:0006633">
    <property type="term" value="P:fatty acid biosynthetic process"/>
    <property type="evidence" value="ECO:0007669"/>
    <property type="project" value="TreeGrafter"/>
</dbReference>
<dbReference type="Gene3D" id="3.10.129.10">
    <property type="entry name" value="Hotdog Thioesterase"/>
    <property type="match status" value="1"/>
</dbReference>
<dbReference type="AlphaFoldDB" id="A0A0F5N2H3"/>
<dbReference type="PANTHER" id="PTHR43437:SF3">
    <property type="entry name" value="HYDROXYACYL-THIOESTER DEHYDRATASE TYPE 2, MITOCHONDRIAL"/>
    <property type="match status" value="1"/>
</dbReference>
<evidence type="ECO:0000313" key="6">
    <source>
        <dbReference type="Proteomes" id="UP000321797"/>
    </source>
</evidence>
<dbReference type="InterPro" id="IPR016709">
    <property type="entry name" value="HadA-like"/>
</dbReference>
<dbReference type="InterPro" id="IPR029069">
    <property type="entry name" value="HotDog_dom_sf"/>
</dbReference>
<dbReference type="InterPro" id="IPR050965">
    <property type="entry name" value="UPF0336/Enoyl-CoA_hydratase"/>
</dbReference>
<dbReference type="EMBL" id="SSGD01000087">
    <property type="protein sequence ID" value="TXI54354.1"/>
    <property type="molecule type" value="Genomic_DNA"/>
</dbReference>
<dbReference type="PANTHER" id="PTHR43437">
    <property type="entry name" value="HYDROXYACYL-THIOESTER DEHYDRATASE TYPE 2, MITOCHONDRIAL-RELATED"/>
    <property type="match status" value="1"/>
</dbReference>
<dbReference type="PIRSF" id="PIRSF018072">
    <property type="entry name" value="UCP018072"/>
    <property type="match status" value="1"/>
</dbReference>
<comment type="caution">
    <text evidence="3">The sequence shown here is derived from an EMBL/GenBank/DDBJ whole genome shotgun (WGS) entry which is preliminary data.</text>
</comment>